<dbReference type="EC" id="1.8.1.7" evidence="15"/>
<evidence type="ECO:0000256" key="4">
    <source>
        <dbReference type="ARBA" id="ARBA00022827"/>
    </source>
</evidence>
<evidence type="ECO:0000256" key="9">
    <source>
        <dbReference type="PIRSR" id="PIRSR000350-3"/>
    </source>
</evidence>
<dbReference type="InterPro" id="IPR004099">
    <property type="entry name" value="Pyr_nucl-diS_OxRdtase_dimer"/>
</dbReference>
<dbReference type="InterPro" id="IPR046952">
    <property type="entry name" value="GSHR/TRXR-like"/>
</dbReference>
<feature type="disulfide bond" description="Redox-active" evidence="10">
    <location>
        <begin position="40"/>
        <end position="45"/>
    </location>
</feature>
<dbReference type="InterPro" id="IPR036188">
    <property type="entry name" value="FAD/NAD-bd_sf"/>
</dbReference>
<feature type="domain" description="Pyridine nucleotide-disulphide oxidoreductase dimerisation" evidence="12">
    <location>
        <begin position="339"/>
        <end position="448"/>
    </location>
</feature>
<dbReference type="PIRSF" id="PIRSF000350">
    <property type="entry name" value="Mercury_reductase_MerA"/>
    <property type="match status" value="1"/>
</dbReference>
<dbReference type="EMBL" id="UGNW01000001">
    <property type="protein sequence ID" value="STX32945.1"/>
    <property type="molecule type" value="Genomic_DNA"/>
</dbReference>
<evidence type="ECO:0000313" key="15">
    <source>
        <dbReference type="EMBL" id="STX32945.1"/>
    </source>
</evidence>
<feature type="binding site" evidence="9">
    <location>
        <position position="49"/>
    </location>
    <ligand>
        <name>FAD</name>
        <dbReference type="ChEBI" id="CHEBI:57692"/>
    </ligand>
</feature>
<evidence type="ECO:0000256" key="10">
    <source>
        <dbReference type="PIRSR" id="PIRSR000350-4"/>
    </source>
</evidence>
<evidence type="ECO:0000256" key="8">
    <source>
        <dbReference type="PIRSR" id="PIRSR000350-2"/>
    </source>
</evidence>
<comment type="similarity">
    <text evidence="1 11">Belongs to the class-I pyridine nucleotide-disulfide oxidoreductase family.</text>
</comment>
<dbReference type="RefSeq" id="WP_058525086.1">
    <property type="nucleotide sequence ID" value="NZ_CAAAHV010000028.1"/>
</dbReference>
<evidence type="ECO:0000259" key="13">
    <source>
        <dbReference type="Pfam" id="PF07992"/>
    </source>
</evidence>
<feature type="domain" description="FAD/NAD(P)-binding" evidence="13">
    <location>
        <begin position="3"/>
        <end position="317"/>
    </location>
</feature>
<dbReference type="Pfam" id="PF02852">
    <property type="entry name" value="Pyr_redox_dim"/>
    <property type="match status" value="1"/>
</dbReference>
<dbReference type="GO" id="GO:0006749">
    <property type="term" value="P:glutathione metabolic process"/>
    <property type="evidence" value="ECO:0007669"/>
    <property type="project" value="InterPro"/>
</dbReference>
<dbReference type="PRINTS" id="PR00368">
    <property type="entry name" value="FADPNR"/>
</dbReference>
<feature type="active site" description="Proton acceptor" evidence="8">
    <location>
        <position position="438"/>
    </location>
</feature>
<evidence type="ECO:0000256" key="7">
    <source>
        <dbReference type="ARBA" id="ARBA00023284"/>
    </source>
</evidence>
<feature type="binding site" evidence="9">
    <location>
        <position position="302"/>
    </location>
    <ligand>
        <name>FAD</name>
        <dbReference type="ChEBI" id="CHEBI:57692"/>
    </ligand>
</feature>
<dbReference type="PRINTS" id="PR00411">
    <property type="entry name" value="PNDRDTASEI"/>
</dbReference>
<dbReference type="SUPFAM" id="SSF55424">
    <property type="entry name" value="FAD/NAD-linked reductases, dimerisation (C-terminal) domain"/>
    <property type="match status" value="1"/>
</dbReference>
<name>A0A378IDY3_9GAMM</name>
<comment type="subunit">
    <text evidence="2">Homodimer.</text>
</comment>
<dbReference type="InterPro" id="IPR016156">
    <property type="entry name" value="FAD/NAD-linked_Rdtase_dimer_sf"/>
</dbReference>
<dbReference type="NCBIfam" id="NF004776">
    <property type="entry name" value="PRK06116.1"/>
    <property type="match status" value="1"/>
</dbReference>
<evidence type="ECO:0000256" key="2">
    <source>
        <dbReference type="ARBA" id="ARBA00011738"/>
    </source>
</evidence>
<keyword evidence="4 9" id="KW-0274">FAD</keyword>
<accession>A0A378IDY3</accession>
<evidence type="ECO:0000256" key="6">
    <source>
        <dbReference type="ARBA" id="ARBA00023157"/>
    </source>
</evidence>
<feature type="binding site" evidence="9">
    <location>
        <begin position="172"/>
        <end position="179"/>
    </location>
    <ligand>
        <name>NAD(+)</name>
        <dbReference type="ChEBI" id="CHEBI:57540"/>
    </ligand>
</feature>
<keyword evidence="7 11" id="KW-0676">Redox-active center</keyword>
<dbReference type="InterPro" id="IPR012999">
    <property type="entry name" value="Pyr_OxRdtase_I_AS"/>
</dbReference>
<keyword evidence="6" id="KW-1015">Disulfide bond</keyword>
<dbReference type="GO" id="GO:0045454">
    <property type="term" value="P:cell redox homeostasis"/>
    <property type="evidence" value="ECO:0007669"/>
    <property type="project" value="InterPro"/>
</dbReference>
<dbReference type="PROSITE" id="PS00076">
    <property type="entry name" value="PYRIDINE_REDOX_1"/>
    <property type="match status" value="1"/>
</dbReference>
<evidence type="ECO:0000256" key="3">
    <source>
        <dbReference type="ARBA" id="ARBA00022630"/>
    </source>
</evidence>
<dbReference type="GO" id="GO:0034599">
    <property type="term" value="P:cellular response to oxidative stress"/>
    <property type="evidence" value="ECO:0007669"/>
    <property type="project" value="TreeGrafter"/>
</dbReference>
<dbReference type="Gene3D" id="3.50.50.60">
    <property type="entry name" value="FAD/NAD(P)-binding domain"/>
    <property type="match status" value="2"/>
</dbReference>
<dbReference type="GO" id="GO:0004362">
    <property type="term" value="F:glutathione-disulfide reductase (NADPH) activity"/>
    <property type="evidence" value="ECO:0007669"/>
    <property type="project" value="UniProtKB-EC"/>
</dbReference>
<dbReference type="InterPro" id="IPR006322">
    <property type="entry name" value="Glutathione_Rdtase_euk/bac"/>
</dbReference>
<dbReference type="SUPFAM" id="SSF51905">
    <property type="entry name" value="FAD/NAD(P)-binding domain"/>
    <property type="match status" value="1"/>
</dbReference>
<dbReference type="STRING" id="28083.Lbir_3097"/>
<dbReference type="PANTHER" id="PTHR42737:SF2">
    <property type="entry name" value="GLUTATHIONE REDUCTASE"/>
    <property type="match status" value="1"/>
</dbReference>
<protein>
    <submittedName>
        <fullName evidence="15">Glutathione reductase</fullName>
        <ecNumber evidence="15">1.8.1.7</ecNumber>
    </submittedName>
</protein>
<dbReference type="PANTHER" id="PTHR42737">
    <property type="entry name" value="GLUTATHIONE REDUCTASE"/>
    <property type="match status" value="1"/>
</dbReference>
<feature type="binding site" evidence="9">
    <location>
        <position position="261"/>
    </location>
    <ligand>
        <name>NAD(+)</name>
        <dbReference type="ChEBI" id="CHEBI:57540"/>
    </ligand>
</feature>
<evidence type="ECO:0000256" key="5">
    <source>
        <dbReference type="ARBA" id="ARBA00023002"/>
    </source>
</evidence>
<dbReference type="FunFam" id="3.50.50.60:FF:000235">
    <property type="entry name" value="Glutathione reductase"/>
    <property type="match status" value="1"/>
</dbReference>
<dbReference type="FunFam" id="3.30.390.30:FF:000003">
    <property type="entry name" value="Glutathione reductase"/>
    <property type="match status" value="1"/>
</dbReference>
<comment type="cofactor">
    <cofactor evidence="9">
        <name>FAD</name>
        <dbReference type="ChEBI" id="CHEBI:57692"/>
    </cofactor>
    <text evidence="9">Binds 1 FAD per subunit.</text>
</comment>
<dbReference type="Pfam" id="PF07992">
    <property type="entry name" value="Pyr_redox_2"/>
    <property type="match status" value="1"/>
</dbReference>
<dbReference type="GO" id="GO:0005829">
    <property type="term" value="C:cytosol"/>
    <property type="evidence" value="ECO:0007669"/>
    <property type="project" value="TreeGrafter"/>
</dbReference>
<dbReference type="NCBIfam" id="TIGR01421">
    <property type="entry name" value="gluta_reduc_1"/>
    <property type="match status" value="1"/>
</dbReference>
<feature type="binding site" evidence="9">
    <location>
        <position position="112"/>
    </location>
    <ligand>
        <name>FAD</name>
        <dbReference type="ChEBI" id="CHEBI:57692"/>
    </ligand>
</feature>
<evidence type="ECO:0000256" key="11">
    <source>
        <dbReference type="RuleBase" id="RU003691"/>
    </source>
</evidence>
<organism evidence="15 17">
    <name type="scientific">Legionella birminghamensis</name>
    <dbReference type="NCBI Taxonomy" id="28083"/>
    <lineage>
        <taxon>Bacteria</taxon>
        <taxon>Pseudomonadati</taxon>
        <taxon>Pseudomonadota</taxon>
        <taxon>Gammaproteobacteria</taxon>
        <taxon>Legionellales</taxon>
        <taxon>Legionellaceae</taxon>
        <taxon>Legionella</taxon>
    </lineage>
</organism>
<dbReference type="GO" id="GO:0050660">
    <property type="term" value="F:flavin adenine dinucleotide binding"/>
    <property type="evidence" value="ECO:0007669"/>
    <property type="project" value="InterPro"/>
</dbReference>
<keyword evidence="9" id="KW-0547">Nucleotide-binding</keyword>
<sequence>MNFDLIVIGGGSGGIASAVRAAKYGARVAVIEQEHLGGTCVNLGCVPKKVMFNASTVAEMMHKATDYGFAACTPQLNWSALVERRNAYISRLRENYAARFKQFNITQLKGHGRFIAADRVEVDGQTYQAPHIIIATGGQPAMPTELEGIELAVSSDGFFALESQPRKAAVIGSGYIGVELAGVFNALGTETHLFLRGQTPLSRFDSMLGHTLLDIMLEDGLQVHSNHRAQKITQQADGRRSIHCQSGSIIGDFDVVIAAVGRSPRTQQLNLEQIGVKMDHRGLIKVDKYQQTTVRGIYAIGDVIDAPALTPVAIAAGRRLSDRLFGGQAEAFLDYSNICSVVFSHPPIGSVGMSEEEAVATYGKDQIRIYQTRFNPMFDAFSEKKKPTVMKLVTLGKEEKIIGLHLIGYYADEILQGFGVAIKMGACKKDFDNTVAIHPTSAEELVTMV</sequence>
<dbReference type="Gene3D" id="3.30.390.30">
    <property type="match status" value="1"/>
</dbReference>
<evidence type="ECO:0000259" key="12">
    <source>
        <dbReference type="Pfam" id="PF02852"/>
    </source>
</evidence>
<evidence type="ECO:0000256" key="1">
    <source>
        <dbReference type="ARBA" id="ARBA00007532"/>
    </source>
</evidence>
<keyword evidence="5 11" id="KW-0560">Oxidoreductase</keyword>
<dbReference type="EMBL" id="LNXT01000052">
    <property type="protein sequence ID" value="KTC66795.1"/>
    <property type="molecule type" value="Genomic_DNA"/>
</dbReference>
<evidence type="ECO:0000313" key="14">
    <source>
        <dbReference type="EMBL" id="KTC66795.1"/>
    </source>
</evidence>
<dbReference type="InterPro" id="IPR001100">
    <property type="entry name" value="Pyr_nuc-diS_OxRdtase"/>
</dbReference>
<dbReference type="Proteomes" id="UP000255066">
    <property type="component" value="Unassembled WGS sequence"/>
</dbReference>
<evidence type="ECO:0000313" key="16">
    <source>
        <dbReference type="Proteomes" id="UP000054735"/>
    </source>
</evidence>
<reference evidence="14 16" key="1">
    <citation type="submission" date="2015-11" db="EMBL/GenBank/DDBJ databases">
        <title>Genomic analysis of 38 Legionella species identifies large and diverse effector repertoires.</title>
        <authorList>
            <person name="Burstein D."/>
            <person name="Amaro F."/>
            <person name="Zusman T."/>
            <person name="Lifshitz Z."/>
            <person name="Cohen O."/>
            <person name="Gilbert J.A."/>
            <person name="Pupko T."/>
            <person name="Shuman H.A."/>
            <person name="Segal G."/>
        </authorList>
    </citation>
    <scope>NUCLEOTIDE SEQUENCE [LARGE SCALE GENOMIC DNA]</scope>
    <source>
        <strain evidence="14 16">CDC#1407-AL-14</strain>
    </source>
</reference>
<keyword evidence="16" id="KW-1185">Reference proteome</keyword>
<gene>
    <name evidence="15" type="primary">gor</name>
    <name evidence="14" type="ORF">Lbir_3097</name>
    <name evidence="15" type="ORF">NCTC12437_02749</name>
</gene>
<reference evidence="15 17" key="2">
    <citation type="submission" date="2018-06" db="EMBL/GenBank/DDBJ databases">
        <authorList>
            <consortium name="Pathogen Informatics"/>
            <person name="Doyle S."/>
        </authorList>
    </citation>
    <scope>NUCLEOTIDE SEQUENCE [LARGE SCALE GENOMIC DNA]</scope>
    <source>
        <strain evidence="15 17">NCTC12437</strain>
    </source>
</reference>
<proteinExistence type="inferred from homology"/>
<dbReference type="AlphaFoldDB" id="A0A378IDY3"/>
<keyword evidence="3 11" id="KW-0285">Flavoprotein</keyword>
<dbReference type="OrthoDB" id="9800167at2"/>
<keyword evidence="9" id="KW-0520">NAD</keyword>
<dbReference type="InterPro" id="IPR023753">
    <property type="entry name" value="FAD/NAD-binding_dom"/>
</dbReference>
<dbReference type="Proteomes" id="UP000054735">
    <property type="component" value="Unassembled WGS sequence"/>
</dbReference>
<evidence type="ECO:0000313" key="17">
    <source>
        <dbReference type="Proteomes" id="UP000255066"/>
    </source>
</evidence>
<dbReference type="GO" id="GO:0050661">
    <property type="term" value="F:NADP binding"/>
    <property type="evidence" value="ECO:0007669"/>
    <property type="project" value="InterPro"/>
</dbReference>